<name>A0A4U5M247_STECR</name>
<keyword evidence="2" id="KW-1185">Reference proteome</keyword>
<accession>A0A4U5M247</accession>
<evidence type="ECO:0000313" key="1">
    <source>
        <dbReference type="EMBL" id="TKR62760.1"/>
    </source>
</evidence>
<protein>
    <submittedName>
        <fullName evidence="1">Uncharacterized protein</fullName>
    </submittedName>
</protein>
<reference evidence="1 2" key="1">
    <citation type="journal article" date="2015" name="Genome Biol.">
        <title>Comparative genomics of Steinernema reveals deeply conserved gene regulatory networks.</title>
        <authorList>
            <person name="Dillman A.R."/>
            <person name="Macchietto M."/>
            <person name="Porter C.F."/>
            <person name="Rogers A."/>
            <person name="Williams B."/>
            <person name="Antoshechkin I."/>
            <person name="Lee M.M."/>
            <person name="Goodwin Z."/>
            <person name="Lu X."/>
            <person name="Lewis E.E."/>
            <person name="Goodrich-Blair H."/>
            <person name="Stock S.P."/>
            <person name="Adams B.J."/>
            <person name="Sternberg P.W."/>
            <person name="Mortazavi A."/>
        </authorList>
    </citation>
    <scope>NUCLEOTIDE SEQUENCE [LARGE SCALE GENOMIC DNA]</scope>
    <source>
        <strain evidence="1 2">ALL</strain>
    </source>
</reference>
<reference evidence="1 2" key="2">
    <citation type="journal article" date="2019" name="G3 (Bethesda)">
        <title>Hybrid Assembly of the Genome of the Entomopathogenic Nematode Steinernema carpocapsae Identifies the X-Chromosome.</title>
        <authorList>
            <person name="Serra L."/>
            <person name="Macchietto M."/>
            <person name="Macias-Munoz A."/>
            <person name="McGill C.J."/>
            <person name="Rodriguez I.M."/>
            <person name="Rodriguez B."/>
            <person name="Murad R."/>
            <person name="Mortazavi A."/>
        </authorList>
    </citation>
    <scope>NUCLEOTIDE SEQUENCE [LARGE SCALE GENOMIC DNA]</scope>
    <source>
        <strain evidence="1 2">ALL</strain>
    </source>
</reference>
<dbReference type="AlphaFoldDB" id="A0A4U5M247"/>
<comment type="caution">
    <text evidence="1">The sequence shown here is derived from an EMBL/GenBank/DDBJ whole genome shotgun (WGS) entry which is preliminary data.</text>
</comment>
<organism evidence="1 2">
    <name type="scientific">Steinernema carpocapsae</name>
    <name type="common">Entomopathogenic nematode</name>
    <dbReference type="NCBI Taxonomy" id="34508"/>
    <lineage>
        <taxon>Eukaryota</taxon>
        <taxon>Metazoa</taxon>
        <taxon>Ecdysozoa</taxon>
        <taxon>Nematoda</taxon>
        <taxon>Chromadorea</taxon>
        <taxon>Rhabditida</taxon>
        <taxon>Tylenchina</taxon>
        <taxon>Panagrolaimomorpha</taxon>
        <taxon>Strongyloidoidea</taxon>
        <taxon>Steinernematidae</taxon>
        <taxon>Steinernema</taxon>
    </lineage>
</organism>
<proteinExistence type="predicted"/>
<gene>
    <name evidence="1" type="ORF">L596_026678</name>
</gene>
<dbReference type="EMBL" id="AZBU02000010">
    <property type="protein sequence ID" value="TKR62760.1"/>
    <property type="molecule type" value="Genomic_DNA"/>
</dbReference>
<dbReference type="Proteomes" id="UP000298663">
    <property type="component" value="Unassembled WGS sequence"/>
</dbReference>
<evidence type="ECO:0000313" key="2">
    <source>
        <dbReference type="Proteomes" id="UP000298663"/>
    </source>
</evidence>
<sequence length="145" mass="16572">MTSLNTLASAITLERRKFYKVSSFARSMKCIMLRKHALVILCIEVDLEINLSDEEAHWICVEIRPKRDFFTCCGLPGVIYSCSKYRAFLVQRMGVPTIFLFPPLCYANYVPFRFNSLRGKADFDFDGKQRVAANANSSFRVPNGP</sequence>